<accession>A0A0E9RCE4</accession>
<evidence type="ECO:0000313" key="2">
    <source>
        <dbReference type="EMBL" id="JAH26744.1"/>
    </source>
</evidence>
<organism evidence="2">
    <name type="scientific">Anguilla anguilla</name>
    <name type="common">European freshwater eel</name>
    <name type="synonym">Muraena anguilla</name>
    <dbReference type="NCBI Taxonomy" id="7936"/>
    <lineage>
        <taxon>Eukaryota</taxon>
        <taxon>Metazoa</taxon>
        <taxon>Chordata</taxon>
        <taxon>Craniata</taxon>
        <taxon>Vertebrata</taxon>
        <taxon>Euteleostomi</taxon>
        <taxon>Actinopterygii</taxon>
        <taxon>Neopterygii</taxon>
        <taxon>Teleostei</taxon>
        <taxon>Anguilliformes</taxon>
        <taxon>Anguillidae</taxon>
        <taxon>Anguilla</taxon>
    </lineage>
</organism>
<proteinExistence type="predicted"/>
<feature type="signal peptide" evidence="1">
    <location>
        <begin position="1"/>
        <end position="18"/>
    </location>
</feature>
<dbReference type="AlphaFoldDB" id="A0A0E9RCE4"/>
<name>A0A0E9RCE4_ANGAN</name>
<evidence type="ECO:0000256" key="1">
    <source>
        <dbReference type="SAM" id="SignalP"/>
    </source>
</evidence>
<sequence>MLLFIAVTIFLLFMSRKSFKFVLLTNFPCSEKHNK</sequence>
<keyword evidence="1" id="KW-0732">Signal</keyword>
<reference evidence="2" key="2">
    <citation type="journal article" date="2015" name="Fish Shellfish Immunol.">
        <title>Early steps in the European eel (Anguilla anguilla)-Vibrio vulnificus interaction in the gills: Role of the RtxA13 toxin.</title>
        <authorList>
            <person name="Callol A."/>
            <person name="Pajuelo D."/>
            <person name="Ebbesson L."/>
            <person name="Teles M."/>
            <person name="MacKenzie S."/>
            <person name="Amaro C."/>
        </authorList>
    </citation>
    <scope>NUCLEOTIDE SEQUENCE</scope>
</reference>
<dbReference type="EMBL" id="GBXM01081833">
    <property type="protein sequence ID" value="JAH26744.1"/>
    <property type="molecule type" value="Transcribed_RNA"/>
</dbReference>
<reference evidence="2" key="1">
    <citation type="submission" date="2014-11" db="EMBL/GenBank/DDBJ databases">
        <authorList>
            <person name="Amaro Gonzalez C."/>
        </authorList>
    </citation>
    <scope>NUCLEOTIDE SEQUENCE</scope>
</reference>
<feature type="chain" id="PRO_5002431615" evidence="1">
    <location>
        <begin position="19"/>
        <end position="35"/>
    </location>
</feature>
<protein>
    <submittedName>
        <fullName evidence="2">Uncharacterized protein</fullName>
    </submittedName>
</protein>